<dbReference type="GO" id="GO:0015109">
    <property type="term" value="F:chromate transmembrane transporter activity"/>
    <property type="evidence" value="ECO:0007669"/>
    <property type="project" value="InterPro"/>
</dbReference>
<dbReference type="PANTHER" id="PTHR43663">
    <property type="entry name" value="CHROMATE TRANSPORT PROTEIN-RELATED"/>
    <property type="match status" value="1"/>
</dbReference>
<comment type="subcellular location">
    <subcellularLocation>
        <location evidence="1">Cell membrane</location>
        <topology evidence="1">Multi-pass membrane protein</topology>
    </subcellularLocation>
</comment>
<keyword evidence="5 7" id="KW-1133">Transmembrane helix</keyword>
<dbReference type="Proteomes" id="UP000183461">
    <property type="component" value="Unassembled WGS sequence"/>
</dbReference>
<proteinExistence type="inferred from homology"/>
<protein>
    <submittedName>
        <fullName evidence="8">Chromate transporter</fullName>
    </submittedName>
</protein>
<dbReference type="Pfam" id="PF02417">
    <property type="entry name" value="Chromate_transp"/>
    <property type="match status" value="1"/>
</dbReference>
<keyword evidence="3" id="KW-1003">Cell membrane</keyword>
<dbReference type="EMBL" id="FPIP01000004">
    <property type="protein sequence ID" value="SFW35015.1"/>
    <property type="molecule type" value="Genomic_DNA"/>
</dbReference>
<feature type="transmembrane region" description="Helical" evidence="7">
    <location>
        <begin position="115"/>
        <end position="135"/>
    </location>
</feature>
<dbReference type="PANTHER" id="PTHR43663:SF1">
    <property type="entry name" value="CHROMATE TRANSPORTER"/>
    <property type="match status" value="1"/>
</dbReference>
<evidence type="ECO:0000313" key="8">
    <source>
        <dbReference type="EMBL" id="SFW35015.1"/>
    </source>
</evidence>
<keyword evidence="6 7" id="KW-0472">Membrane</keyword>
<dbReference type="InterPro" id="IPR003370">
    <property type="entry name" value="Chromate_transpt"/>
</dbReference>
<feature type="transmembrane region" description="Helical" evidence="7">
    <location>
        <begin position="169"/>
        <end position="187"/>
    </location>
</feature>
<evidence type="ECO:0000256" key="3">
    <source>
        <dbReference type="ARBA" id="ARBA00022475"/>
    </source>
</evidence>
<dbReference type="AlphaFoldDB" id="A0A1K1NI73"/>
<feature type="transmembrane region" description="Helical" evidence="7">
    <location>
        <begin position="7"/>
        <end position="28"/>
    </location>
</feature>
<sequence length="188" mass="19856">MILLKLFLSFFKIGTFTFGGGYAMIAMIQAEAERQGWLTKEELVDFVAMSESTPGPLAVNMATFVGSRTGGVLEGICATLGVVLPSFIIILIVAKCYEKFKSSKAVNGAMSGLKPAVIGMIATAFLSVARTVFFPNGLQTAAFSSVSFWLFLGIFALSTVLVFKKVHPIKLILLAAAIGIGAGYGLGL</sequence>
<evidence type="ECO:0000256" key="2">
    <source>
        <dbReference type="ARBA" id="ARBA00005262"/>
    </source>
</evidence>
<accession>A0A1K1NI73</accession>
<organism evidence="8 9">
    <name type="scientific">Ruminococcus flavefaciens</name>
    <dbReference type="NCBI Taxonomy" id="1265"/>
    <lineage>
        <taxon>Bacteria</taxon>
        <taxon>Bacillati</taxon>
        <taxon>Bacillota</taxon>
        <taxon>Clostridia</taxon>
        <taxon>Eubacteriales</taxon>
        <taxon>Oscillospiraceae</taxon>
        <taxon>Ruminococcus</taxon>
    </lineage>
</organism>
<evidence type="ECO:0000256" key="1">
    <source>
        <dbReference type="ARBA" id="ARBA00004651"/>
    </source>
</evidence>
<dbReference type="RefSeq" id="WP_072300284.1">
    <property type="nucleotide sequence ID" value="NZ_FPIP01000004.1"/>
</dbReference>
<gene>
    <name evidence="8" type="ORF">SAMN02910280_2032</name>
</gene>
<feature type="transmembrane region" description="Helical" evidence="7">
    <location>
        <begin position="141"/>
        <end position="162"/>
    </location>
</feature>
<evidence type="ECO:0000256" key="7">
    <source>
        <dbReference type="SAM" id="Phobius"/>
    </source>
</evidence>
<name>A0A1K1NI73_RUMFL</name>
<evidence type="ECO:0000256" key="6">
    <source>
        <dbReference type="ARBA" id="ARBA00023136"/>
    </source>
</evidence>
<feature type="transmembrane region" description="Helical" evidence="7">
    <location>
        <begin position="71"/>
        <end position="94"/>
    </location>
</feature>
<reference evidence="8 9" key="1">
    <citation type="submission" date="2016-11" db="EMBL/GenBank/DDBJ databases">
        <authorList>
            <person name="Jaros S."/>
            <person name="Januszkiewicz K."/>
            <person name="Wedrychowicz H."/>
        </authorList>
    </citation>
    <scope>NUCLEOTIDE SEQUENCE [LARGE SCALE GENOMIC DNA]</scope>
    <source>
        <strain evidence="8 9">YL228</strain>
    </source>
</reference>
<evidence type="ECO:0000313" key="9">
    <source>
        <dbReference type="Proteomes" id="UP000183461"/>
    </source>
</evidence>
<dbReference type="InterPro" id="IPR052518">
    <property type="entry name" value="CHR_Transporter"/>
</dbReference>
<evidence type="ECO:0000256" key="4">
    <source>
        <dbReference type="ARBA" id="ARBA00022692"/>
    </source>
</evidence>
<keyword evidence="4 7" id="KW-0812">Transmembrane</keyword>
<evidence type="ECO:0000256" key="5">
    <source>
        <dbReference type="ARBA" id="ARBA00022989"/>
    </source>
</evidence>
<comment type="similarity">
    <text evidence="2">Belongs to the chromate ion transporter (CHR) (TC 2.A.51) family.</text>
</comment>
<dbReference type="GO" id="GO:0005886">
    <property type="term" value="C:plasma membrane"/>
    <property type="evidence" value="ECO:0007669"/>
    <property type="project" value="UniProtKB-SubCell"/>
</dbReference>